<organism evidence="1 2">
    <name type="scientific">Armillaria ostoyae</name>
    <name type="common">Armillaria root rot fungus</name>
    <dbReference type="NCBI Taxonomy" id="47428"/>
    <lineage>
        <taxon>Eukaryota</taxon>
        <taxon>Fungi</taxon>
        <taxon>Dikarya</taxon>
        <taxon>Basidiomycota</taxon>
        <taxon>Agaricomycotina</taxon>
        <taxon>Agaricomycetes</taxon>
        <taxon>Agaricomycetidae</taxon>
        <taxon>Agaricales</taxon>
        <taxon>Marasmiineae</taxon>
        <taxon>Physalacriaceae</taxon>
        <taxon>Armillaria</taxon>
    </lineage>
</organism>
<name>A0A284S5P4_ARMOS</name>
<sequence length="118" mass="13618">MFNGHWVICLPVVYRDFRFCAVIPKRIDWADKLPSAHTVDKSTTGGPPLFVLRTGLQIRRDKLNGHLSIENLYETVVKDHHIVTVIPSYKTHSFVTTQETATSPHYMKTPTAMEKRRR</sequence>
<reference evidence="2" key="1">
    <citation type="journal article" date="2017" name="Nat. Ecol. Evol.">
        <title>Genome expansion and lineage-specific genetic innovations in the forest pathogenic fungi Armillaria.</title>
        <authorList>
            <person name="Sipos G."/>
            <person name="Prasanna A.N."/>
            <person name="Walter M.C."/>
            <person name="O'Connor E."/>
            <person name="Balint B."/>
            <person name="Krizsan K."/>
            <person name="Kiss B."/>
            <person name="Hess J."/>
            <person name="Varga T."/>
            <person name="Slot J."/>
            <person name="Riley R."/>
            <person name="Boka B."/>
            <person name="Rigling D."/>
            <person name="Barry K."/>
            <person name="Lee J."/>
            <person name="Mihaltcheva S."/>
            <person name="LaButti K."/>
            <person name="Lipzen A."/>
            <person name="Waldron R."/>
            <person name="Moloney N.M."/>
            <person name="Sperisen C."/>
            <person name="Kredics L."/>
            <person name="Vagvoelgyi C."/>
            <person name="Patrignani A."/>
            <person name="Fitzpatrick D."/>
            <person name="Nagy I."/>
            <person name="Doyle S."/>
            <person name="Anderson J.B."/>
            <person name="Grigoriev I.V."/>
            <person name="Gueldener U."/>
            <person name="Muensterkoetter M."/>
            <person name="Nagy L.G."/>
        </authorList>
    </citation>
    <scope>NUCLEOTIDE SEQUENCE [LARGE SCALE GENOMIC DNA]</scope>
    <source>
        <strain evidence="2">C18/9</strain>
    </source>
</reference>
<proteinExistence type="predicted"/>
<dbReference type="Proteomes" id="UP000219338">
    <property type="component" value="Unassembled WGS sequence"/>
</dbReference>
<dbReference type="AlphaFoldDB" id="A0A284S5P4"/>
<evidence type="ECO:0000313" key="2">
    <source>
        <dbReference type="Proteomes" id="UP000219338"/>
    </source>
</evidence>
<keyword evidence="2" id="KW-1185">Reference proteome</keyword>
<gene>
    <name evidence="1" type="ORF">ARMOST_19855</name>
</gene>
<protein>
    <submittedName>
        <fullName evidence="1">Uncharacterized protein</fullName>
    </submittedName>
</protein>
<evidence type="ECO:0000313" key="1">
    <source>
        <dbReference type="EMBL" id="SJL16334.1"/>
    </source>
</evidence>
<accession>A0A284S5P4</accession>
<dbReference type="OrthoDB" id="10512809at2759"/>
<dbReference type="EMBL" id="FUEG01000034">
    <property type="protein sequence ID" value="SJL16334.1"/>
    <property type="molecule type" value="Genomic_DNA"/>
</dbReference>